<dbReference type="EMBL" id="JTJL01000009">
    <property type="protein sequence ID" value="OBW95644.1"/>
    <property type="molecule type" value="Genomic_DNA"/>
</dbReference>
<dbReference type="AlphaFoldDB" id="A0A1A7P345"/>
<proteinExistence type="inferred from homology"/>
<evidence type="ECO:0000256" key="1">
    <source>
        <dbReference type="ARBA" id="ARBA00022670"/>
    </source>
</evidence>
<dbReference type="RefSeq" id="WP_066105565.1">
    <property type="nucleotide sequence ID" value="NZ_JTJL01000009.1"/>
</dbReference>
<comment type="similarity">
    <text evidence="4">Belongs to the peptidase S16 family.</text>
</comment>
<sequence length="592" mass="66969">MDLLKLDWQSLAPTFAIAATDISNDTDFWQLQPRATAAIQHWLAQDGNLLVLKGEEQFADLQRLENYLLQHHFADQPLAVNGVHYQFHSASENEFPVMEMRPAQSMQDNFTQRYWVKSADYLDPQHLFGQILQLTNSDKIHLVPGLVHQLNGGILIVSVAQLLAQFDVWLRLLSLLQQQQFHWQLDNLLQRQPCVIPSMPLKLKLILVGSRDNIAELEAFQPDLYQLADYAELAAYSEVTTETQQQQWASYVRYLAEKEMQKQIDFAAITRLYQWLVRESEDRQLISNAPAQLLRILQGALTYQTNADTITADMIEHFYAQQCYQRDLLQQRSYQSVLAEQIYIATDGEEIGQINGLSVIEYPGVPYAFGEPSRISCLVQIGEGEIVDVDRKNELAGNIHSKGMMIAQSCLSNILQLPSQLPFSASLVFEQSYTEIDGDSASLAMLCVLVSALAELPLPQNIAITGAIDQFGLVHAVGGVNEKIEGFFAICQQRGLTGKQGVIIPAVVCSQLSLNRAVIDAVKAEQFHLWIVEDAAQALQILLQRDLVEMPDTQYQANNRPLNQLIMQNIEQKAETKPLLSRWFPWLNQHKK</sequence>
<dbReference type="PROSITE" id="PS01046">
    <property type="entry name" value="LON_SER"/>
    <property type="match status" value="1"/>
</dbReference>
<dbReference type="InterPro" id="IPR020568">
    <property type="entry name" value="Ribosomal_Su5_D2-typ_SF"/>
</dbReference>
<dbReference type="GO" id="GO:0004252">
    <property type="term" value="F:serine-type endopeptidase activity"/>
    <property type="evidence" value="ECO:0007669"/>
    <property type="project" value="UniProtKB-UniRule"/>
</dbReference>
<dbReference type="PANTHER" id="PTHR10046">
    <property type="entry name" value="ATP DEPENDENT LON PROTEASE FAMILY MEMBER"/>
    <property type="match status" value="1"/>
</dbReference>
<feature type="active site" evidence="4">
    <location>
        <position position="440"/>
    </location>
</feature>
<name>A0A1A7P345_9PAST</name>
<keyword evidence="1 4" id="KW-0645">Protease</keyword>
<dbReference type="InterPro" id="IPR008268">
    <property type="entry name" value="Peptidase_S16_AS"/>
</dbReference>
<dbReference type="Pfam" id="PF13654">
    <property type="entry name" value="AAA_32"/>
    <property type="match status" value="1"/>
</dbReference>
<dbReference type="InterPro" id="IPR027417">
    <property type="entry name" value="P-loop_NTPase"/>
</dbReference>
<dbReference type="GO" id="GO:0006508">
    <property type="term" value="P:proteolysis"/>
    <property type="evidence" value="ECO:0007669"/>
    <property type="project" value="UniProtKB-KW"/>
</dbReference>
<evidence type="ECO:0000256" key="2">
    <source>
        <dbReference type="ARBA" id="ARBA00022801"/>
    </source>
</evidence>
<dbReference type="GO" id="GO:0004176">
    <property type="term" value="F:ATP-dependent peptidase activity"/>
    <property type="evidence" value="ECO:0007669"/>
    <property type="project" value="UniProtKB-UniRule"/>
</dbReference>
<keyword evidence="3 4" id="KW-0720">Serine protease</keyword>
<reference evidence="6 7" key="1">
    <citation type="submission" date="2014-11" db="EMBL/GenBank/DDBJ databases">
        <title>Pan-genome of Gallibacterium spp.</title>
        <authorList>
            <person name="Kudirkiene E."/>
            <person name="Bojesen A.M."/>
        </authorList>
    </citation>
    <scope>NUCLEOTIDE SEQUENCE [LARGE SCALE GENOMIC DNA]</scope>
    <source>
        <strain evidence="6 7">F150</strain>
    </source>
</reference>
<keyword evidence="2 4" id="KW-0378">Hydrolase</keyword>
<evidence type="ECO:0000256" key="3">
    <source>
        <dbReference type="ARBA" id="ARBA00022825"/>
    </source>
</evidence>
<organism evidence="6 7">
    <name type="scientific">Gallibacterium salpingitidis</name>
    <dbReference type="NCBI Taxonomy" id="505341"/>
    <lineage>
        <taxon>Bacteria</taxon>
        <taxon>Pseudomonadati</taxon>
        <taxon>Pseudomonadota</taxon>
        <taxon>Gammaproteobacteria</taxon>
        <taxon>Pasteurellales</taxon>
        <taxon>Pasteurellaceae</taxon>
        <taxon>Gallibacterium</taxon>
    </lineage>
</organism>
<dbReference type="PROSITE" id="PS51786">
    <property type="entry name" value="LON_PROTEOLYTIC"/>
    <property type="match status" value="1"/>
</dbReference>
<dbReference type="GO" id="GO:0030163">
    <property type="term" value="P:protein catabolic process"/>
    <property type="evidence" value="ECO:0007669"/>
    <property type="project" value="InterPro"/>
</dbReference>
<dbReference type="InterPro" id="IPR041699">
    <property type="entry name" value="AAA_32"/>
</dbReference>
<dbReference type="Pfam" id="PF05362">
    <property type="entry name" value="Lon_C"/>
    <property type="match status" value="1"/>
</dbReference>
<dbReference type="PATRIC" id="fig|505341.3.peg.558"/>
<dbReference type="InterPro" id="IPR008269">
    <property type="entry name" value="Lon_proteolytic"/>
</dbReference>
<dbReference type="GO" id="GO:0005524">
    <property type="term" value="F:ATP binding"/>
    <property type="evidence" value="ECO:0007669"/>
    <property type="project" value="InterPro"/>
</dbReference>
<dbReference type="Gene3D" id="3.40.50.300">
    <property type="entry name" value="P-loop containing nucleotide triphosphate hydrolases"/>
    <property type="match status" value="1"/>
</dbReference>
<evidence type="ECO:0000313" key="6">
    <source>
        <dbReference type="EMBL" id="OBW95644.1"/>
    </source>
</evidence>
<dbReference type="PRINTS" id="PR00830">
    <property type="entry name" value="ENDOLAPTASE"/>
</dbReference>
<dbReference type="SUPFAM" id="SSF54211">
    <property type="entry name" value="Ribosomal protein S5 domain 2-like"/>
    <property type="match status" value="1"/>
</dbReference>
<feature type="active site" evidence="4">
    <location>
        <position position="483"/>
    </location>
</feature>
<dbReference type="Proteomes" id="UP000092649">
    <property type="component" value="Unassembled WGS sequence"/>
</dbReference>
<evidence type="ECO:0000259" key="5">
    <source>
        <dbReference type="PROSITE" id="PS51786"/>
    </source>
</evidence>
<evidence type="ECO:0000256" key="4">
    <source>
        <dbReference type="PROSITE-ProRule" id="PRU01122"/>
    </source>
</evidence>
<comment type="caution">
    <text evidence="6">The sequence shown here is derived from an EMBL/GenBank/DDBJ whole genome shotgun (WGS) entry which is preliminary data.</text>
</comment>
<dbReference type="InterPro" id="IPR027065">
    <property type="entry name" value="Lon_Prtase"/>
</dbReference>
<dbReference type="EC" id="3.4.21.53" evidence="4"/>
<dbReference type="InterPro" id="IPR014721">
    <property type="entry name" value="Ribsml_uS5_D2-typ_fold_subgr"/>
</dbReference>
<evidence type="ECO:0000313" key="7">
    <source>
        <dbReference type="Proteomes" id="UP000092649"/>
    </source>
</evidence>
<accession>A0A1A7P345</accession>
<comment type="catalytic activity">
    <reaction evidence="4">
        <text>Hydrolysis of proteins in presence of ATP.</text>
        <dbReference type="EC" id="3.4.21.53"/>
    </reaction>
</comment>
<protein>
    <recommendedName>
        <fullName evidence="4">endopeptidase La</fullName>
        <ecNumber evidence="4">3.4.21.53</ecNumber>
    </recommendedName>
</protein>
<dbReference type="OrthoDB" id="9758568at2"/>
<keyword evidence="7" id="KW-1185">Reference proteome</keyword>
<dbReference type="Gene3D" id="3.30.230.10">
    <property type="match status" value="1"/>
</dbReference>
<gene>
    <name evidence="6" type="ORF">QS62_02745</name>
</gene>
<feature type="domain" description="Lon proteolytic" evidence="5">
    <location>
        <begin position="348"/>
        <end position="545"/>
    </location>
</feature>